<sequence length="151" mass="15881">MVRPTPRTLGYLAAWLGAAVVAVAVGLFAVTGVGASVRDRGPLTGQAQAVEAALADQEGFVTPDPDAERTSRVFEGEYGSFTVSCQGAVAYGDAVDPAPGWRALPYEQGPDDDIDVLFASGNRSIELEVYCNDGEATISDREVKTLPDEDD</sequence>
<dbReference type="RefSeq" id="WP_345460644.1">
    <property type="nucleotide sequence ID" value="NZ_BAABKG010000004.1"/>
</dbReference>
<evidence type="ECO:0008006" key="4">
    <source>
        <dbReference type="Google" id="ProtNLM"/>
    </source>
</evidence>
<evidence type="ECO:0000313" key="3">
    <source>
        <dbReference type="Proteomes" id="UP001500221"/>
    </source>
</evidence>
<dbReference type="Proteomes" id="UP001500221">
    <property type="component" value="Unassembled WGS sequence"/>
</dbReference>
<evidence type="ECO:0000256" key="1">
    <source>
        <dbReference type="SAM" id="Phobius"/>
    </source>
</evidence>
<keyword evidence="3" id="KW-1185">Reference proteome</keyword>
<keyword evidence="1" id="KW-0812">Transmembrane</keyword>
<name>A0ABP9PXZ0_9ACTN</name>
<evidence type="ECO:0000313" key="2">
    <source>
        <dbReference type="EMBL" id="GAA5152071.1"/>
    </source>
</evidence>
<reference evidence="3" key="1">
    <citation type="journal article" date="2019" name="Int. J. Syst. Evol. Microbiol.">
        <title>The Global Catalogue of Microorganisms (GCM) 10K type strain sequencing project: providing services to taxonomists for standard genome sequencing and annotation.</title>
        <authorList>
            <consortium name="The Broad Institute Genomics Platform"/>
            <consortium name="The Broad Institute Genome Sequencing Center for Infectious Disease"/>
            <person name="Wu L."/>
            <person name="Ma J."/>
        </authorList>
    </citation>
    <scope>NUCLEOTIDE SEQUENCE [LARGE SCALE GENOMIC DNA]</scope>
    <source>
        <strain evidence="3">JCM 18459</strain>
    </source>
</reference>
<accession>A0ABP9PXZ0</accession>
<comment type="caution">
    <text evidence="2">The sequence shown here is derived from an EMBL/GenBank/DDBJ whole genome shotgun (WGS) entry which is preliminary data.</text>
</comment>
<proteinExistence type="predicted"/>
<protein>
    <recommendedName>
        <fullName evidence="4">Septum formation initiator</fullName>
    </recommendedName>
</protein>
<dbReference type="EMBL" id="BAABKG010000004">
    <property type="protein sequence ID" value="GAA5152071.1"/>
    <property type="molecule type" value="Genomic_DNA"/>
</dbReference>
<keyword evidence="1" id="KW-1133">Transmembrane helix</keyword>
<gene>
    <name evidence="2" type="ORF">GCM10023340_31770</name>
</gene>
<feature type="transmembrane region" description="Helical" evidence="1">
    <location>
        <begin position="12"/>
        <end position="33"/>
    </location>
</feature>
<organism evidence="2 3">
    <name type="scientific">Nocardioides marinquilinus</name>
    <dbReference type="NCBI Taxonomy" id="1210400"/>
    <lineage>
        <taxon>Bacteria</taxon>
        <taxon>Bacillati</taxon>
        <taxon>Actinomycetota</taxon>
        <taxon>Actinomycetes</taxon>
        <taxon>Propionibacteriales</taxon>
        <taxon>Nocardioidaceae</taxon>
        <taxon>Nocardioides</taxon>
    </lineage>
</organism>
<keyword evidence="1" id="KW-0472">Membrane</keyword>